<evidence type="ECO:0000313" key="2">
    <source>
        <dbReference type="Proteomes" id="UP000003340"/>
    </source>
</evidence>
<organism evidence="1 2">
    <name type="scientific">[Clostridium] methylpentosum DSM 5476</name>
    <dbReference type="NCBI Taxonomy" id="537013"/>
    <lineage>
        <taxon>Bacteria</taxon>
        <taxon>Bacillati</taxon>
        <taxon>Bacillota</taxon>
        <taxon>Clostridia</taxon>
        <taxon>Eubacteriales</taxon>
        <taxon>Oscillospiraceae</taxon>
        <taxon>Oscillospiraceae incertae sedis</taxon>
    </lineage>
</organism>
<sequence>MRLPNLLDCSAEVYLPWLFLFIPGRTGNFHTESDKNVKSLDQTEAFY</sequence>
<comment type="caution">
    <text evidence="1">The sequence shown here is derived from an EMBL/GenBank/DDBJ whole genome shotgun (WGS) entry which is preliminary data.</text>
</comment>
<protein>
    <submittedName>
        <fullName evidence="1">Uncharacterized protein</fullName>
    </submittedName>
</protein>
<evidence type="ECO:0000313" key="1">
    <source>
        <dbReference type="EMBL" id="EEG29477.1"/>
    </source>
</evidence>
<gene>
    <name evidence="1" type="ORF">CLOSTMETH_02910</name>
</gene>
<reference evidence="1 2" key="2">
    <citation type="submission" date="2009-02" db="EMBL/GenBank/DDBJ databases">
        <title>Draft genome sequence of Clostridium methylpentosum (DSM 5476).</title>
        <authorList>
            <person name="Sudarsanam P."/>
            <person name="Ley R."/>
            <person name="Guruge J."/>
            <person name="Turnbaugh P.J."/>
            <person name="Mahowald M."/>
            <person name="Liep D."/>
            <person name="Gordon J."/>
        </authorList>
    </citation>
    <scope>NUCLEOTIDE SEQUENCE [LARGE SCALE GENOMIC DNA]</scope>
    <source>
        <strain evidence="1 2">DSM 5476</strain>
    </source>
</reference>
<name>C0EGB7_9FIRM</name>
<dbReference type="EMBL" id="ACEC01000099">
    <property type="protein sequence ID" value="EEG29477.1"/>
    <property type="molecule type" value="Genomic_DNA"/>
</dbReference>
<accession>C0EGB7</accession>
<reference evidence="1 2" key="1">
    <citation type="submission" date="2009-01" db="EMBL/GenBank/DDBJ databases">
        <authorList>
            <person name="Fulton L."/>
            <person name="Clifton S."/>
            <person name="Fulton B."/>
            <person name="Xu J."/>
            <person name="Minx P."/>
            <person name="Pepin K.H."/>
            <person name="Johnson M."/>
            <person name="Bhonagiri V."/>
            <person name="Nash W.E."/>
            <person name="Mardis E.R."/>
            <person name="Wilson R.K."/>
        </authorList>
    </citation>
    <scope>NUCLEOTIDE SEQUENCE [LARGE SCALE GENOMIC DNA]</scope>
    <source>
        <strain evidence="1 2">DSM 5476</strain>
    </source>
</reference>
<proteinExistence type="predicted"/>
<dbReference type="AlphaFoldDB" id="C0EGB7"/>
<dbReference type="HOGENOM" id="CLU_3166507_0_0_9"/>
<dbReference type="Proteomes" id="UP000003340">
    <property type="component" value="Unassembled WGS sequence"/>
</dbReference>
<keyword evidence="2" id="KW-1185">Reference proteome</keyword>
<dbReference type="STRING" id="537013.CLOSTMETH_02910"/>